<dbReference type="Proteomes" id="UP000235945">
    <property type="component" value="Unassembled WGS sequence"/>
</dbReference>
<comment type="caution">
    <text evidence="2">The sequence shown here is derived from an EMBL/GenBank/DDBJ whole genome shotgun (WGS) entry which is preliminary data.</text>
</comment>
<dbReference type="InterPro" id="IPR036938">
    <property type="entry name" value="PAP2/HPO_sf"/>
</dbReference>
<evidence type="ECO:0000313" key="1">
    <source>
        <dbReference type="EMBL" id="MBB5122984.1"/>
    </source>
</evidence>
<dbReference type="EMBL" id="LGUI01000004">
    <property type="protein sequence ID" value="PNE32727.1"/>
    <property type="molecule type" value="Genomic_DNA"/>
</dbReference>
<organism evidence="2 3">
    <name type="scientific">Streptomyces eurocidicus</name>
    <name type="common">Streptoverticillium eurocidicus</name>
    <dbReference type="NCBI Taxonomy" id="66423"/>
    <lineage>
        <taxon>Bacteria</taxon>
        <taxon>Bacillati</taxon>
        <taxon>Actinomycetota</taxon>
        <taxon>Actinomycetes</taxon>
        <taxon>Kitasatosporales</taxon>
        <taxon>Streptomycetaceae</taxon>
        <taxon>Streptomyces</taxon>
    </lineage>
</organism>
<dbReference type="SUPFAM" id="SSF48317">
    <property type="entry name" value="Acid phosphatase/Vanadium-dependent haloperoxidase"/>
    <property type="match status" value="1"/>
</dbReference>
<reference evidence="3" key="1">
    <citation type="submission" date="2015-07" db="EMBL/GenBank/DDBJ databases">
        <authorList>
            <person name="Graham D.E."/>
            <person name="Giannone R.J."/>
            <person name="Gulvik C.A."/>
            <person name="Hettich R.L."/>
            <person name="Klingeman D.M."/>
            <person name="Mahan K.M."/>
            <person name="Parry R.J."/>
            <person name="Spain J.C."/>
        </authorList>
    </citation>
    <scope>NUCLEOTIDE SEQUENCE [LARGE SCALE GENOMIC DNA]</scope>
    <source>
        <strain evidence="3">ATCC 27428</strain>
    </source>
</reference>
<gene>
    <name evidence="2" type="ORF">AF335_14265</name>
    <name evidence="1" type="ORF">FHS36_006461</name>
</gene>
<dbReference type="RefSeq" id="WP_244927019.1">
    <property type="nucleotide sequence ID" value="NZ_JACHJF010000038.1"/>
</dbReference>
<evidence type="ECO:0000313" key="2">
    <source>
        <dbReference type="EMBL" id="PNE32727.1"/>
    </source>
</evidence>
<evidence type="ECO:0000313" key="3">
    <source>
        <dbReference type="Proteomes" id="UP000235945"/>
    </source>
</evidence>
<dbReference type="AlphaFoldDB" id="A0A2N8NVC2"/>
<reference evidence="2" key="2">
    <citation type="submission" date="2015-07" db="EMBL/GenBank/DDBJ databases">
        <authorList>
            <person name="Noorani M."/>
        </authorList>
    </citation>
    <scope>NUCLEOTIDE SEQUENCE [LARGE SCALE GENOMIC DNA]</scope>
    <source>
        <strain evidence="2">ATCC 27428</strain>
    </source>
</reference>
<dbReference type="EMBL" id="JACHJF010000038">
    <property type="protein sequence ID" value="MBB5122984.1"/>
    <property type="molecule type" value="Genomic_DNA"/>
</dbReference>
<protein>
    <submittedName>
        <fullName evidence="2">Uncharacterized protein</fullName>
    </submittedName>
</protein>
<dbReference type="CDD" id="cd03398">
    <property type="entry name" value="PAP2_haloperoxidase"/>
    <property type="match status" value="1"/>
</dbReference>
<evidence type="ECO:0000313" key="4">
    <source>
        <dbReference type="Proteomes" id="UP000528608"/>
    </source>
</evidence>
<keyword evidence="3" id="KW-1185">Reference proteome</keyword>
<sequence>MQGKGSVSAPFRTATRAVVTGLTVCALTAAPAVMRAGATERTTAGDPATEAVAEWSATAVDTVETDAKRPVPETFLWHAFVSTTVYNAVVGIRGGYAPYRWDGRAPRSASVPAAVATAAHHVLLEYFPASRSRLDTAYAASLAEVPRGRDKDEGVAFGARAAAHTIATRKDDGRGARVDLGSAAPRPGVWRPTPPAHEGFTTAWMARTKPLMLTAPHQFRPGAPPSLTSARYTKDFAELKAIGRKTGSARTPEQTDTAMFFAGNLHFQEALRDTAARRGLGVAEQARLLAGVNSAMADAIVTAWDSKLHYRTWRPITAIREAASDGNPATAPEPAWEPLIDTPAHPDYLSGHATVGGALTRSLTMLLGTSRIDLRVRSVVTGTTRTFADADEYNRGVVNARVWEGIHTRTADTVGNRTGQRLAAWALTRYFRPVR</sequence>
<proteinExistence type="predicted"/>
<dbReference type="PANTHER" id="PTHR34599:SF1">
    <property type="entry name" value="PHOSPHATIDIC ACID PHOSPHATASE TYPE 2_HALOPEROXIDASE DOMAIN-CONTAINING PROTEIN"/>
    <property type="match status" value="1"/>
</dbReference>
<accession>A0A2N8NVC2</accession>
<dbReference type="Proteomes" id="UP000528608">
    <property type="component" value="Unassembled WGS sequence"/>
</dbReference>
<dbReference type="Gene3D" id="1.10.606.20">
    <property type="match status" value="1"/>
</dbReference>
<dbReference type="PANTHER" id="PTHR34599">
    <property type="entry name" value="PEROXIDASE-RELATED"/>
    <property type="match status" value="1"/>
</dbReference>
<dbReference type="InterPro" id="IPR052559">
    <property type="entry name" value="V-haloperoxidase"/>
</dbReference>
<name>A0A2N8NVC2_STREU</name>
<reference evidence="1 4" key="3">
    <citation type="submission" date="2020-08" db="EMBL/GenBank/DDBJ databases">
        <title>Genomic Encyclopedia of Type Strains, Phase III (KMG-III): the genomes of soil and plant-associated and newly described type strains.</title>
        <authorList>
            <person name="Whitman W."/>
        </authorList>
    </citation>
    <scope>NUCLEOTIDE SEQUENCE [LARGE SCALE GENOMIC DNA]</scope>
    <source>
        <strain evidence="1 4">CECT 3259</strain>
    </source>
</reference>